<keyword evidence="2" id="KW-1185">Reference proteome</keyword>
<sequence>MMNFGVPEDGADDSALNVMSRDSLLQATVNASAKPGVHADLEDFEFEIEKSSYLASMEYDMLRGANNVTAAWHGGEADRRLQPLFPRSPSLVESDDQATNTEHILFSLQSPNTGLVGFEVLGILNNHRLQLSLQLQFGPFTTPRKRYTIMDLKSQLAAILAAIPFISPTSKATAVQAMTDFDALAANEVPRSSVPMSSLEHYWIFTSQGHRVTGRSLFWDNGPQEFPFSQDPSTAWRLLPDGLGEYWLVTGDGQQPAGHMVYLADNGNFESHVFWEDPKTKWKLNAVPNSDEFWLVTGPNHHEPGKMLFLTSSGWSTWSFSHDTKCKFRVMEVAPGLQPFMLKPAEVWIVGAEGHRTYQNDMLFWKADRRQNLWGVLAMVA</sequence>
<evidence type="ECO:0000313" key="2">
    <source>
        <dbReference type="Proteomes" id="UP000601435"/>
    </source>
</evidence>
<gene>
    <name evidence="1" type="primary">FCPA</name>
    <name evidence="1" type="ORF">SNEC2469_LOCUS24471</name>
</gene>
<proteinExistence type="predicted"/>
<accession>A0A812ZBZ4</accession>
<name>A0A812ZBZ4_9DINO</name>
<comment type="caution">
    <text evidence="1">The sequence shown here is derived from an EMBL/GenBank/DDBJ whole genome shotgun (WGS) entry which is preliminary data.</text>
</comment>
<dbReference type="EMBL" id="CAJNJA010047096">
    <property type="protein sequence ID" value="CAE7822063.1"/>
    <property type="molecule type" value="Genomic_DNA"/>
</dbReference>
<evidence type="ECO:0000313" key="1">
    <source>
        <dbReference type="EMBL" id="CAE7822063.1"/>
    </source>
</evidence>
<dbReference type="AlphaFoldDB" id="A0A812ZBZ4"/>
<organism evidence="1 2">
    <name type="scientific">Symbiodinium necroappetens</name>
    <dbReference type="NCBI Taxonomy" id="1628268"/>
    <lineage>
        <taxon>Eukaryota</taxon>
        <taxon>Sar</taxon>
        <taxon>Alveolata</taxon>
        <taxon>Dinophyceae</taxon>
        <taxon>Suessiales</taxon>
        <taxon>Symbiodiniaceae</taxon>
        <taxon>Symbiodinium</taxon>
    </lineage>
</organism>
<protein>
    <submittedName>
        <fullName evidence="1">FCPA protein</fullName>
    </submittedName>
</protein>
<dbReference type="Proteomes" id="UP000601435">
    <property type="component" value="Unassembled WGS sequence"/>
</dbReference>
<dbReference type="OrthoDB" id="407508at2759"/>
<reference evidence="1" key="1">
    <citation type="submission" date="2021-02" db="EMBL/GenBank/DDBJ databases">
        <authorList>
            <person name="Dougan E. K."/>
            <person name="Rhodes N."/>
            <person name="Thang M."/>
            <person name="Chan C."/>
        </authorList>
    </citation>
    <scope>NUCLEOTIDE SEQUENCE</scope>
</reference>